<protein>
    <submittedName>
        <fullName evidence="2">Similar to Putative bifunctional amine oxidase DDB_G0291301 acc. no. Q54EW2</fullName>
    </submittedName>
</protein>
<dbReference type="InterPro" id="IPR002937">
    <property type="entry name" value="Amino_oxidase"/>
</dbReference>
<dbReference type="GO" id="GO:0009063">
    <property type="term" value="P:amino acid catabolic process"/>
    <property type="evidence" value="ECO:0007669"/>
    <property type="project" value="TreeGrafter"/>
</dbReference>
<dbReference type="Gene3D" id="3.50.50.60">
    <property type="entry name" value="FAD/NAD(P)-binding domain"/>
    <property type="match status" value="1"/>
</dbReference>
<evidence type="ECO:0000313" key="2">
    <source>
        <dbReference type="EMBL" id="CCX12708.1"/>
    </source>
</evidence>
<dbReference type="eggNOG" id="ENOG502QTMD">
    <property type="taxonomic scope" value="Eukaryota"/>
</dbReference>
<dbReference type="OrthoDB" id="7777654at2759"/>
<sequence>MPSSKTHNIGLLRAKIARAAIEDDVEASIESLNENLQKGFFGPQFSSANDVTTYHNIITKNKNDDIPDYNKVYTASLLAPGIKSWFPWPGLELPKPETIKEFPKMFNIGIVGGGMAGLYAGMICKDLGLDFNILEASGRPGGRVWTHRFSDTPGDYYDVGAMRFPDTAIMKRTFDLFDKLGFEKDESQNPKQGNLIPYHFSGPNNPFYYNNILVEDGKVAGDEFKMSVGAGGIVPDYYLQQGVEQIMSDILEEWRENFEKDFDTTWKELKELDAKATSLRSYIIQKYAYDGNGKPKRAPHSPSDLYYVTNWLETMDAASTHYDQAFISILLHSLEFKWPASPQSSRNPEPVDGESGKNIWWSVNGGTGLLADRMTAYLHEDGKPSPVLFNHRVSGISRTEHTGDRQMRVTIRGGVEKKYSHVVTTATTACLRNMDLQRAELDYAQREALRVLRYDTSVKIGIKFSRRWWAEDKGITKGGCGKTDRPTRVVVYPSYALNTPKGSPGVLLACYNWSEDAARIGSLSEEEAVDCILEDLAVMHKMTKTELRDMMMSYHVHNWYHDELTNGAFGFFGPGMFSTLFGRLQRPAAGGKLVIAGEATSIFHGWIVASLNSSRRAIGQILSTQEMEFMQQQDKHLKDNDWPDRDLEEKIRYVRSLIFKLKTKYGKNEYEPAPDTRMEKAGNVKGIEGLVSAVPCADKSYMAPISAVKNKNDLVEVPSQEYSEAAKLESWQLFLGSMDPALKKYT</sequence>
<dbReference type="Proteomes" id="UP000018144">
    <property type="component" value="Unassembled WGS sequence"/>
</dbReference>
<dbReference type="OMA" id="WGIPDEE"/>
<dbReference type="Pfam" id="PF01593">
    <property type="entry name" value="Amino_oxidase"/>
    <property type="match status" value="1"/>
</dbReference>
<keyword evidence="3" id="KW-1185">Reference proteome</keyword>
<reference evidence="2 3" key="1">
    <citation type="journal article" date="2013" name="PLoS Genet.">
        <title>The genome and development-dependent transcriptomes of Pyronema confluens: a window into fungal evolution.</title>
        <authorList>
            <person name="Traeger S."/>
            <person name="Altegoer F."/>
            <person name="Freitag M."/>
            <person name="Gabaldon T."/>
            <person name="Kempken F."/>
            <person name="Kumar A."/>
            <person name="Marcet-Houben M."/>
            <person name="Poggeler S."/>
            <person name="Stajich J.E."/>
            <person name="Nowrousian M."/>
        </authorList>
    </citation>
    <scope>NUCLEOTIDE SEQUENCE [LARGE SCALE GENOMIC DNA]</scope>
    <source>
        <strain evidence="3">CBS 100304</strain>
        <tissue evidence="2">Vegetative mycelium</tissue>
    </source>
</reference>
<dbReference type="AlphaFoldDB" id="U4L6V6"/>
<dbReference type="Gene3D" id="3.90.660.10">
    <property type="match status" value="1"/>
</dbReference>
<name>U4L6V6_PYROM</name>
<dbReference type="GO" id="GO:0001716">
    <property type="term" value="F:L-amino-acid oxidase activity"/>
    <property type="evidence" value="ECO:0007669"/>
    <property type="project" value="TreeGrafter"/>
</dbReference>
<dbReference type="EMBL" id="HF935723">
    <property type="protein sequence ID" value="CCX12708.1"/>
    <property type="molecule type" value="Genomic_DNA"/>
</dbReference>
<dbReference type="SUPFAM" id="SSF51905">
    <property type="entry name" value="FAD/NAD(P)-binding domain"/>
    <property type="match status" value="1"/>
</dbReference>
<proteinExistence type="predicted"/>
<dbReference type="SUPFAM" id="SSF54373">
    <property type="entry name" value="FAD-linked reductases, C-terminal domain"/>
    <property type="match status" value="1"/>
</dbReference>
<evidence type="ECO:0000313" key="3">
    <source>
        <dbReference type="Proteomes" id="UP000018144"/>
    </source>
</evidence>
<dbReference type="Gene3D" id="1.20.1440.240">
    <property type="match status" value="1"/>
</dbReference>
<dbReference type="PANTHER" id="PTHR10742:SF342">
    <property type="entry name" value="AMINE OXIDASE"/>
    <property type="match status" value="1"/>
</dbReference>
<dbReference type="PANTHER" id="PTHR10742">
    <property type="entry name" value="FLAVIN MONOAMINE OXIDASE"/>
    <property type="match status" value="1"/>
</dbReference>
<evidence type="ECO:0000259" key="1">
    <source>
        <dbReference type="Pfam" id="PF01593"/>
    </source>
</evidence>
<dbReference type="InterPro" id="IPR050281">
    <property type="entry name" value="Flavin_monoamine_oxidase"/>
</dbReference>
<dbReference type="InterPro" id="IPR036188">
    <property type="entry name" value="FAD/NAD-bd_sf"/>
</dbReference>
<feature type="domain" description="Amine oxidase" evidence="1">
    <location>
        <begin position="115"/>
        <end position="617"/>
    </location>
</feature>
<organism evidence="2 3">
    <name type="scientific">Pyronema omphalodes (strain CBS 100304)</name>
    <name type="common">Pyronema confluens</name>
    <dbReference type="NCBI Taxonomy" id="1076935"/>
    <lineage>
        <taxon>Eukaryota</taxon>
        <taxon>Fungi</taxon>
        <taxon>Dikarya</taxon>
        <taxon>Ascomycota</taxon>
        <taxon>Pezizomycotina</taxon>
        <taxon>Pezizomycetes</taxon>
        <taxon>Pezizales</taxon>
        <taxon>Pyronemataceae</taxon>
        <taxon>Pyronema</taxon>
    </lineage>
</organism>
<dbReference type="STRING" id="1076935.U4L6V6"/>
<gene>
    <name evidence="2" type="ORF">PCON_12302</name>
</gene>
<accession>U4L6V6</accession>